<dbReference type="PANTHER" id="PTHR44083">
    <property type="entry name" value="TOPLESS-RELATED PROTEIN 1-RELATED"/>
    <property type="match status" value="1"/>
</dbReference>
<comment type="caution">
    <text evidence="1">The sequence shown here is derived from an EMBL/GenBank/DDBJ whole genome shotgun (WGS) entry which is preliminary data.</text>
</comment>
<dbReference type="Proteomes" id="UP000265520">
    <property type="component" value="Unassembled WGS sequence"/>
</dbReference>
<sequence>AAIVKDASISVTRVSWSPDGNLLGVAFTKHLIHLYGYHGSNDLRQTLEACHEAPVYSVCPHQKENIQDDAN</sequence>
<organism evidence="1 2">
    <name type="scientific">Trifolium medium</name>
    <dbReference type="NCBI Taxonomy" id="97028"/>
    <lineage>
        <taxon>Eukaryota</taxon>
        <taxon>Viridiplantae</taxon>
        <taxon>Streptophyta</taxon>
        <taxon>Embryophyta</taxon>
        <taxon>Tracheophyta</taxon>
        <taxon>Spermatophyta</taxon>
        <taxon>Magnoliopsida</taxon>
        <taxon>eudicotyledons</taxon>
        <taxon>Gunneridae</taxon>
        <taxon>Pentapetalae</taxon>
        <taxon>rosids</taxon>
        <taxon>fabids</taxon>
        <taxon>Fabales</taxon>
        <taxon>Fabaceae</taxon>
        <taxon>Papilionoideae</taxon>
        <taxon>50 kb inversion clade</taxon>
        <taxon>NPAAA clade</taxon>
        <taxon>Hologalegina</taxon>
        <taxon>IRL clade</taxon>
        <taxon>Trifolieae</taxon>
        <taxon>Trifolium</taxon>
    </lineage>
</organism>
<proteinExistence type="predicted"/>
<evidence type="ECO:0000313" key="1">
    <source>
        <dbReference type="EMBL" id="MCH94819.1"/>
    </source>
</evidence>
<dbReference type="InterPro" id="IPR036322">
    <property type="entry name" value="WD40_repeat_dom_sf"/>
</dbReference>
<dbReference type="AlphaFoldDB" id="A0A392N6M0"/>
<protein>
    <submittedName>
        <fullName evidence="1">Topless-related protein 2-like</fullName>
    </submittedName>
</protein>
<feature type="non-terminal residue" evidence="1">
    <location>
        <position position="1"/>
    </location>
</feature>
<dbReference type="EMBL" id="LXQA010028239">
    <property type="protein sequence ID" value="MCH94819.1"/>
    <property type="molecule type" value="Genomic_DNA"/>
</dbReference>
<dbReference type="PANTHER" id="PTHR44083:SF43">
    <property type="entry name" value="TRANSDUCIN FAMILY PROTEIN_WD-40 REPEAT PROTEIN"/>
    <property type="match status" value="1"/>
</dbReference>
<dbReference type="InterPro" id="IPR027728">
    <property type="entry name" value="Topless_fam"/>
</dbReference>
<accession>A0A392N6M0</accession>
<name>A0A392N6M0_9FABA</name>
<dbReference type="SUPFAM" id="SSF50978">
    <property type="entry name" value="WD40 repeat-like"/>
    <property type="match status" value="1"/>
</dbReference>
<evidence type="ECO:0000313" key="2">
    <source>
        <dbReference type="Proteomes" id="UP000265520"/>
    </source>
</evidence>
<dbReference type="Gene3D" id="2.130.10.10">
    <property type="entry name" value="YVTN repeat-like/Quinoprotein amine dehydrogenase"/>
    <property type="match status" value="1"/>
</dbReference>
<dbReference type="InterPro" id="IPR015943">
    <property type="entry name" value="WD40/YVTN_repeat-like_dom_sf"/>
</dbReference>
<dbReference type="GO" id="GO:0006355">
    <property type="term" value="P:regulation of DNA-templated transcription"/>
    <property type="evidence" value="ECO:0007669"/>
    <property type="project" value="InterPro"/>
</dbReference>
<keyword evidence="2" id="KW-1185">Reference proteome</keyword>
<reference evidence="1 2" key="1">
    <citation type="journal article" date="2018" name="Front. Plant Sci.">
        <title>Red Clover (Trifolium pratense) and Zigzag Clover (T. medium) - A Picture of Genomic Similarities and Differences.</title>
        <authorList>
            <person name="Dluhosova J."/>
            <person name="Istvanek J."/>
            <person name="Nedelnik J."/>
            <person name="Repkova J."/>
        </authorList>
    </citation>
    <scope>NUCLEOTIDE SEQUENCE [LARGE SCALE GENOMIC DNA]</scope>
    <source>
        <strain evidence="2">cv. 10/8</strain>
        <tissue evidence="1">Leaf</tissue>
    </source>
</reference>